<dbReference type="RefSeq" id="WP_230435976.1">
    <property type="nucleotide sequence ID" value="NZ_CP087715.1"/>
</dbReference>
<dbReference type="Gene3D" id="1.20.1050.10">
    <property type="match status" value="2"/>
</dbReference>
<organism evidence="2 3">
    <name type="scientific">Microbulbifer celer</name>
    <dbReference type="NCBI Taxonomy" id="435905"/>
    <lineage>
        <taxon>Bacteria</taxon>
        <taxon>Pseudomonadati</taxon>
        <taxon>Pseudomonadota</taxon>
        <taxon>Gammaproteobacteria</taxon>
        <taxon>Cellvibrionales</taxon>
        <taxon>Microbulbiferaceae</taxon>
        <taxon>Microbulbifer</taxon>
    </lineage>
</organism>
<dbReference type="SUPFAM" id="SSF47616">
    <property type="entry name" value="GST C-terminal domain-like"/>
    <property type="match status" value="1"/>
</dbReference>
<dbReference type="PANTHER" id="PTHR12289">
    <property type="entry name" value="METAXIN RELATED"/>
    <property type="match status" value="1"/>
</dbReference>
<dbReference type="SUPFAM" id="SSF52833">
    <property type="entry name" value="Thioredoxin-like"/>
    <property type="match status" value="1"/>
</dbReference>
<evidence type="ECO:0000259" key="1">
    <source>
        <dbReference type="Pfam" id="PF13417"/>
    </source>
</evidence>
<reference evidence="3" key="1">
    <citation type="journal article" date="2019" name="Int. J. Syst. Evol. Microbiol.">
        <title>The Global Catalogue of Microorganisms (GCM) 10K type strain sequencing project: providing services to taxonomists for standard genome sequencing and annotation.</title>
        <authorList>
            <consortium name="The Broad Institute Genomics Platform"/>
            <consortium name="The Broad Institute Genome Sequencing Center for Infectious Disease"/>
            <person name="Wu L."/>
            <person name="Ma J."/>
        </authorList>
    </citation>
    <scope>NUCLEOTIDE SEQUENCE [LARGE SCALE GENOMIC DNA]</scope>
    <source>
        <strain evidence="3">CCUG 54356</strain>
    </source>
</reference>
<protein>
    <submittedName>
        <fullName evidence="2">Glutathione S-transferase family protein</fullName>
    </submittedName>
</protein>
<dbReference type="InterPro" id="IPR036249">
    <property type="entry name" value="Thioredoxin-like_sf"/>
</dbReference>
<proteinExistence type="predicted"/>
<gene>
    <name evidence="2" type="ORF">ACFQ2X_13495</name>
</gene>
<keyword evidence="3" id="KW-1185">Reference proteome</keyword>
<dbReference type="InterPro" id="IPR036282">
    <property type="entry name" value="Glutathione-S-Trfase_C_sf"/>
</dbReference>
<evidence type="ECO:0000313" key="3">
    <source>
        <dbReference type="Proteomes" id="UP001597264"/>
    </source>
</evidence>
<dbReference type="Proteomes" id="UP001597264">
    <property type="component" value="Unassembled WGS sequence"/>
</dbReference>
<dbReference type="CDD" id="cd00299">
    <property type="entry name" value="GST_C_family"/>
    <property type="match status" value="1"/>
</dbReference>
<dbReference type="PANTHER" id="PTHR12289:SF67">
    <property type="match status" value="1"/>
</dbReference>
<dbReference type="Gene3D" id="3.40.30.10">
    <property type="entry name" value="Glutaredoxin"/>
    <property type="match status" value="1"/>
</dbReference>
<dbReference type="InterPro" id="IPR050931">
    <property type="entry name" value="Mito_Protein_Transport_Metaxin"/>
</dbReference>
<dbReference type="Pfam" id="PF13417">
    <property type="entry name" value="GST_N_3"/>
    <property type="match status" value="1"/>
</dbReference>
<comment type="caution">
    <text evidence="2">The sequence shown here is derived from an EMBL/GenBank/DDBJ whole genome shotgun (WGS) entry which is preliminary data.</text>
</comment>
<dbReference type="EMBL" id="JBHTLR010000017">
    <property type="protein sequence ID" value="MFD1217624.1"/>
    <property type="molecule type" value="Genomic_DNA"/>
</dbReference>
<dbReference type="InterPro" id="IPR004045">
    <property type="entry name" value="Glutathione_S-Trfase_N"/>
</dbReference>
<feature type="domain" description="GST N-terminal" evidence="1">
    <location>
        <begin position="6"/>
        <end position="79"/>
    </location>
</feature>
<sequence>MTTNQLIGAEVSLYTGKLRCYLKYKDIPFEEVVASQSVFCDVIIPRTGVRYIPIFITEDDQAIQDTTEIIDFLEKRYPEASVYPGTPKQNLVSLLLETYGDEWLVIPAMHYRWNKPENREFAIAEFGRTAAPEANREEQLAIGHHNAKPFAGALPRLGVVDELVPAIEKSYLNLLADLDRHFAEHNFLLGDRPCMGDFGLIGPLYAHLYRDPYSGRLMQECAPNVVAWVKRMIEPAPLSSHFPAGDFLANDAVPETLYPILQRMLSEQGPVLKQTMDQVGTWVGENPEVEIPRAIGKVSFTIESVSGSRLTFPYMQWMWQRCHDFYHGLQGEEKATVKTLLSNTTGLEDLLNYPIHCRVRRIENQLRIVR</sequence>
<evidence type="ECO:0000313" key="2">
    <source>
        <dbReference type="EMBL" id="MFD1217624.1"/>
    </source>
</evidence>
<accession>A0ABW3UDU9</accession>
<name>A0ABW3UDU9_9GAMM</name>